<protein>
    <recommendedName>
        <fullName evidence="8">Permease IIC component</fullName>
    </recommendedName>
</protein>
<evidence type="ECO:0000256" key="2">
    <source>
        <dbReference type="ARBA" id="ARBA00022448"/>
    </source>
</evidence>
<dbReference type="Proteomes" id="UP000018126">
    <property type="component" value="Unassembled WGS sequence"/>
</dbReference>
<keyword evidence="4 8" id="KW-0762">Sugar transport</keyword>
<feature type="transmembrane region" description="Helical" evidence="9">
    <location>
        <begin position="138"/>
        <end position="158"/>
    </location>
</feature>
<dbReference type="PANTHER" id="PTHR33989">
    <property type="match status" value="1"/>
</dbReference>
<dbReference type="GO" id="GO:0005886">
    <property type="term" value="C:plasma membrane"/>
    <property type="evidence" value="ECO:0007669"/>
    <property type="project" value="UniProtKB-SubCell"/>
</dbReference>
<dbReference type="eggNOG" id="COG1455">
    <property type="taxonomic scope" value="Bacteria"/>
</dbReference>
<feature type="transmembrane region" description="Helical" evidence="9">
    <location>
        <begin position="32"/>
        <end position="53"/>
    </location>
</feature>
<feature type="transmembrane region" description="Helical" evidence="9">
    <location>
        <begin position="98"/>
        <end position="118"/>
    </location>
</feature>
<dbReference type="InterPro" id="IPR004501">
    <property type="entry name" value="PTS_EIIC_3"/>
</dbReference>
<evidence type="ECO:0000256" key="6">
    <source>
        <dbReference type="ARBA" id="ARBA00022989"/>
    </source>
</evidence>
<feature type="transmembrane region" description="Helical" evidence="9">
    <location>
        <begin position="338"/>
        <end position="356"/>
    </location>
</feature>
<evidence type="ECO:0000256" key="8">
    <source>
        <dbReference type="PIRNR" id="PIRNR006351"/>
    </source>
</evidence>
<keyword evidence="3 8" id="KW-1003">Cell membrane</keyword>
<feature type="transmembrane region" description="Helical" evidence="9">
    <location>
        <begin position="73"/>
        <end position="91"/>
    </location>
</feature>
<evidence type="ECO:0000256" key="3">
    <source>
        <dbReference type="ARBA" id="ARBA00022475"/>
    </source>
</evidence>
<gene>
    <name evidence="11" type="ORF">T233_00527</name>
</gene>
<keyword evidence="2 8" id="KW-0813">Transport</keyword>
<dbReference type="EMBL" id="AYSH01000007">
    <property type="protein sequence ID" value="EST90385.1"/>
    <property type="molecule type" value="Genomic_DNA"/>
</dbReference>
<dbReference type="PIRSF" id="PIRSF006351">
    <property type="entry name" value="PTS_EIIC-Cellobiose"/>
    <property type="match status" value="1"/>
</dbReference>
<proteinExistence type="predicted"/>
<dbReference type="Pfam" id="PF02378">
    <property type="entry name" value="PTS_EIIC"/>
    <property type="match status" value="1"/>
</dbReference>
<comment type="subcellular location">
    <subcellularLocation>
        <location evidence="1">Cell membrane</location>
        <topology evidence="1">Multi-pass membrane protein</topology>
    </subcellularLocation>
</comment>
<dbReference type="PANTHER" id="PTHR33989:SF11">
    <property type="entry name" value="LICHENAN PERMEASE IIC COMPONENT"/>
    <property type="match status" value="1"/>
</dbReference>
<accession>V6Q6U6</accession>
<dbReference type="GO" id="GO:0008982">
    <property type="term" value="F:protein-N(PI)-phosphohistidine-sugar phosphotransferase activity"/>
    <property type="evidence" value="ECO:0007669"/>
    <property type="project" value="UniProtKB-UniRule"/>
</dbReference>
<dbReference type="NCBIfam" id="TIGR00410">
    <property type="entry name" value="lacE"/>
    <property type="match status" value="1"/>
</dbReference>
<dbReference type="STRING" id="1408226.T233_00527"/>
<feature type="transmembrane region" description="Helical" evidence="9">
    <location>
        <begin position="219"/>
        <end position="238"/>
    </location>
</feature>
<dbReference type="RefSeq" id="WP_023605871.1">
    <property type="nucleotide sequence ID" value="NZ_AYSH01000007.1"/>
</dbReference>
<feature type="transmembrane region" description="Helical" evidence="9">
    <location>
        <begin position="387"/>
        <end position="407"/>
    </location>
</feature>
<dbReference type="PROSITE" id="PS51105">
    <property type="entry name" value="PTS_EIIC_TYPE_3"/>
    <property type="match status" value="1"/>
</dbReference>
<dbReference type="InterPro" id="IPR003352">
    <property type="entry name" value="PTS_EIIC"/>
</dbReference>
<evidence type="ECO:0000256" key="7">
    <source>
        <dbReference type="ARBA" id="ARBA00023136"/>
    </source>
</evidence>
<evidence type="ECO:0000313" key="11">
    <source>
        <dbReference type="EMBL" id="EST90385.1"/>
    </source>
</evidence>
<comment type="caution">
    <text evidence="11">The sequence shown here is derived from an EMBL/GenBank/DDBJ whole genome shotgun (WGS) entry which is preliminary data.</text>
</comment>
<dbReference type="InterPro" id="IPR051088">
    <property type="entry name" value="PTS_Sugar-EIIC/EIIB"/>
</dbReference>
<dbReference type="PATRIC" id="fig|1408226.3.peg.514"/>
<sequence>MNKFFSWIENKMLPPMAKLAEQKHLRAVRDGIISTMPLIMIGSFFVLLVNFPIPAWTNLIQPYVPSIMLPYRITVGLMALYASYGMGYSLAKSYDLDGISGGSLSLGTFLMTMTPVIGKAVEGDAELGWVLPMNFLGGGGMFTAILTMILAVEILRFCKEKNVTIRLPEQVPDSVARSFEAIIPGMISLTLIWFVSHILKFNINEAIMKIFNPVVDIAGNTYLGVLIPVLLICLLWAAGVHGVSVIGSIVRPLWLVLLEQNITEVANGGVAQNIGTEGFFDLFVWIGGSGGTLALCILFMMSKSAYMKQIGRLSLIPGIFNINEPIMFGAPIVLNPILAIPFVISPVVTTTITYIAMKFDFVAKVSVVTPFAIPAPIKAYLSTNGDWRAIILVLINFAVYFAIYYPFVKAYDKKMYAEELSQEAI</sequence>
<organism evidence="11 12">
    <name type="scientific">Vagococcus lutrae LBD1</name>
    <dbReference type="NCBI Taxonomy" id="1408226"/>
    <lineage>
        <taxon>Bacteria</taxon>
        <taxon>Bacillati</taxon>
        <taxon>Bacillota</taxon>
        <taxon>Bacilli</taxon>
        <taxon>Lactobacillales</taxon>
        <taxon>Enterococcaceae</taxon>
        <taxon>Vagococcus</taxon>
    </lineage>
</organism>
<feature type="domain" description="PTS EIIC type-3" evidence="10">
    <location>
        <begin position="8"/>
        <end position="407"/>
    </location>
</feature>
<evidence type="ECO:0000259" key="10">
    <source>
        <dbReference type="PROSITE" id="PS51105"/>
    </source>
</evidence>
<reference evidence="11 12" key="1">
    <citation type="journal article" date="2013" name="Genome Announc.">
        <title>High-Quality Draft Genome Sequence of Vagococcus lutrae Strain LBD1, Isolated from the Largemouth Bass Micropterus salmoides.</title>
        <authorList>
            <person name="Lebreton F."/>
            <person name="Valentino M.D."/>
            <person name="Duncan L.B."/>
            <person name="Zeng Q."/>
            <person name="Manson McGuire A."/>
            <person name="Earl A.M."/>
            <person name="Gilmore M.S."/>
        </authorList>
    </citation>
    <scope>NUCLEOTIDE SEQUENCE [LARGE SCALE GENOMIC DNA]</scope>
    <source>
        <strain evidence="11 12">LBD1</strain>
    </source>
</reference>
<evidence type="ECO:0000256" key="9">
    <source>
        <dbReference type="SAM" id="Phobius"/>
    </source>
</evidence>
<feature type="transmembrane region" description="Helical" evidence="9">
    <location>
        <begin position="282"/>
        <end position="301"/>
    </location>
</feature>
<keyword evidence="6 9" id="KW-1133">Transmembrane helix</keyword>
<comment type="function">
    <text evidence="8">The phosphoenolpyruvate-dependent sugar phosphotransferase system (PTS), a major carbohydrate active -transport system, catalyzes the phosphorylation of incoming sugar substrates concomitant with their translocation across the cell membrane.</text>
</comment>
<evidence type="ECO:0000256" key="4">
    <source>
        <dbReference type="ARBA" id="ARBA00022597"/>
    </source>
</evidence>
<evidence type="ECO:0000256" key="5">
    <source>
        <dbReference type="ARBA" id="ARBA00022692"/>
    </source>
</evidence>
<dbReference type="GO" id="GO:0009401">
    <property type="term" value="P:phosphoenolpyruvate-dependent sugar phosphotransferase system"/>
    <property type="evidence" value="ECO:0007669"/>
    <property type="project" value="InterPro"/>
</dbReference>
<name>V6Q6U6_9ENTE</name>
<evidence type="ECO:0000313" key="12">
    <source>
        <dbReference type="Proteomes" id="UP000018126"/>
    </source>
</evidence>
<keyword evidence="5 9" id="KW-0812">Transmembrane</keyword>
<keyword evidence="12" id="KW-1185">Reference proteome</keyword>
<evidence type="ECO:0000256" key="1">
    <source>
        <dbReference type="ARBA" id="ARBA00004651"/>
    </source>
</evidence>
<dbReference type="GO" id="GO:1901264">
    <property type="term" value="P:carbohydrate derivative transport"/>
    <property type="evidence" value="ECO:0007669"/>
    <property type="project" value="TreeGrafter"/>
</dbReference>
<keyword evidence="7 8" id="KW-0472">Membrane</keyword>
<dbReference type="AlphaFoldDB" id="V6Q6U6"/>
<dbReference type="InterPro" id="IPR004796">
    <property type="entry name" value="PTS_IIC_cello"/>
</dbReference>